<dbReference type="EMBL" id="BSYO01000001">
    <property type="protein sequence ID" value="GMG99836.1"/>
    <property type="molecule type" value="Genomic_DNA"/>
</dbReference>
<protein>
    <submittedName>
        <fullName evidence="1">Uncharacterized protein</fullName>
    </submittedName>
</protein>
<dbReference type="AlphaFoldDB" id="A0AAD3RW81"/>
<gene>
    <name evidence="1" type="ORF">Nepgr_001676</name>
</gene>
<name>A0AAD3RW81_NEPGR</name>
<organism evidence="1 2">
    <name type="scientific">Nepenthes gracilis</name>
    <name type="common">Slender pitcher plant</name>
    <dbReference type="NCBI Taxonomy" id="150966"/>
    <lineage>
        <taxon>Eukaryota</taxon>
        <taxon>Viridiplantae</taxon>
        <taxon>Streptophyta</taxon>
        <taxon>Embryophyta</taxon>
        <taxon>Tracheophyta</taxon>
        <taxon>Spermatophyta</taxon>
        <taxon>Magnoliopsida</taxon>
        <taxon>eudicotyledons</taxon>
        <taxon>Gunneridae</taxon>
        <taxon>Pentapetalae</taxon>
        <taxon>Caryophyllales</taxon>
        <taxon>Nepenthaceae</taxon>
        <taxon>Nepenthes</taxon>
    </lineage>
</organism>
<evidence type="ECO:0000313" key="1">
    <source>
        <dbReference type="EMBL" id="GMG99836.1"/>
    </source>
</evidence>
<evidence type="ECO:0000313" key="2">
    <source>
        <dbReference type="Proteomes" id="UP001279734"/>
    </source>
</evidence>
<accession>A0AAD3RW81</accession>
<dbReference type="Proteomes" id="UP001279734">
    <property type="component" value="Unassembled WGS sequence"/>
</dbReference>
<proteinExistence type="predicted"/>
<reference evidence="1" key="1">
    <citation type="submission" date="2023-05" db="EMBL/GenBank/DDBJ databases">
        <title>Nepenthes gracilis genome sequencing.</title>
        <authorList>
            <person name="Fukushima K."/>
        </authorList>
    </citation>
    <scope>NUCLEOTIDE SEQUENCE</scope>
    <source>
        <strain evidence="1">SING2019-196</strain>
    </source>
</reference>
<keyword evidence="2" id="KW-1185">Reference proteome</keyword>
<sequence>MHTKLNDWVVRVCLDACHDWRFMRRVDALSHDARRNGFWESVQSPNEVFSWVLGAFIAVEILIQATEERNAANGKSKWILVSYASVPENSLALTETSLALIETVSEHCNLSSHLPFSSIAPFSVTLFLSSLCCIAS</sequence>
<comment type="caution">
    <text evidence="1">The sequence shown here is derived from an EMBL/GenBank/DDBJ whole genome shotgun (WGS) entry which is preliminary data.</text>
</comment>